<comment type="similarity">
    <text evidence="1 2">Belongs to the small heat shock protein (HSP20) family.</text>
</comment>
<dbReference type="Gene3D" id="2.60.40.790">
    <property type="match status" value="1"/>
</dbReference>
<dbReference type="AlphaFoldDB" id="A0AAQ1ZI24"/>
<dbReference type="RefSeq" id="WP_004343020.1">
    <property type="nucleotide sequence ID" value="NZ_CALLWX010000023.1"/>
</dbReference>
<reference evidence="4 5" key="1">
    <citation type="submission" date="2018-06" db="EMBL/GenBank/DDBJ databases">
        <authorList>
            <consortium name="Pathogen Informatics"/>
            <person name="Doyle S."/>
        </authorList>
    </citation>
    <scope>NUCLEOTIDE SEQUENCE [LARGE SCALE GENOMIC DNA]</scope>
    <source>
        <strain evidence="4 5">NCTC13063</strain>
    </source>
</reference>
<dbReference type="EMBL" id="UGTJ01000001">
    <property type="protein sequence ID" value="SUB78985.1"/>
    <property type="molecule type" value="Genomic_DNA"/>
</dbReference>
<evidence type="ECO:0000259" key="3">
    <source>
        <dbReference type="PROSITE" id="PS01031"/>
    </source>
</evidence>
<evidence type="ECO:0000256" key="2">
    <source>
        <dbReference type="RuleBase" id="RU003616"/>
    </source>
</evidence>
<dbReference type="GeneID" id="93536895"/>
<accession>A0AAQ1ZI24</accession>
<sequence>MIPAYRNSWIPEVFNDFFTAANMPKANATAPAINVREFQDKYVVDVAAPGMRKEDFDVNINADGDLTIKMENKREQAQEQVHYLRREFAYAKFEQTLILPEDVDKEKIAARVADGVLTIELPKVKVEEQKIARQISIG</sequence>
<dbReference type="Proteomes" id="UP000255283">
    <property type="component" value="Unassembled WGS sequence"/>
</dbReference>
<dbReference type="PROSITE" id="PS01031">
    <property type="entry name" value="SHSP"/>
    <property type="match status" value="1"/>
</dbReference>
<dbReference type="PANTHER" id="PTHR11527">
    <property type="entry name" value="HEAT-SHOCK PROTEIN 20 FAMILY MEMBER"/>
    <property type="match status" value="1"/>
</dbReference>
<feature type="domain" description="SHSP" evidence="3">
    <location>
        <begin position="24"/>
        <end position="138"/>
    </location>
</feature>
<proteinExistence type="inferred from homology"/>
<protein>
    <submittedName>
        <fullName evidence="4">Spore protein SP21</fullName>
    </submittedName>
</protein>
<name>A0AAQ1ZI24_9BACT</name>
<dbReference type="Pfam" id="PF00011">
    <property type="entry name" value="HSP20"/>
    <property type="match status" value="1"/>
</dbReference>
<dbReference type="SUPFAM" id="SSF49764">
    <property type="entry name" value="HSP20-like chaperones"/>
    <property type="match status" value="1"/>
</dbReference>
<dbReference type="InterPro" id="IPR002068">
    <property type="entry name" value="A-crystallin/Hsp20_dom"/>
</dbReference>
<dbReference type="InterPro" id="IPR008978">
    <property type="entry name" value="HSP20-like_chaperone"/>
</dbReference>
<dbReference type="InterPro" id="IPR031107">
    <property type="entry name" value="Small_HSP"/>
</dbReference>
<comment type="caution">
    <text evidence="4">The sequence shown here is derived from an EMBL/GenBank/DDBJ whole genome shotgun (WGS) entry which is preliminary data.</text>
</comment>
<evidence type="ECO:0000313" key="5">
    <source>
        <dbReference type="Proteomes" id="UP000255283"/>
    </source>
</evidence>
<evidence type="ECO:0000256" key="1">
    <source>
        <dbReference type="PROSITE-ProRule" id="PRU00285"/>
    </source>
</evidence>
<evidence type="ECO:0000313" key="4">
    <source>
        <dbReference type="EMBL" id="SUB78985.1"/>
    </source>
</evidence>
<gene>
    <name evidence="4" type="primary">hspA_1</name>
    <name evidence="4" type="ORF">NCTC13063_00237</name>
</gene>
<dbReference type="CDD" id="cd06464">
    <property type="entry name" value="ACD_sHsps-like"/>
    <property type="match status" value="1"/>
</dbReference>
<organism evidence="4 5">
    <name type="scientific">Segatella buccae</name>
    <dbReference type="NCBI Taxonomy" id="28126"/>
    <lineage>
        <taxon>Bacteria</taxon>
        <taxon>Pseudomonadati</taxon>
        <taxon>Bacteroidota</taxon>
        <taxon>Bacteroidia</taxon>
        <taxon>Bacteroidales</taxon>
        <taxon>Prevotellaceae</taxon>
        <taxon>Segatella</taxon>
    </lineage>
</organism>